<dbReference type="InterPro" id="IPR032675">
    <property type="entry name" value="LRR_dom_sf"/>
</dbReference>
<evidence type="ECO:0000259" key="1">
    <source>
        <dbReference type="Pfam" id="PF00646"/>
    </source>
</evidence>
<dbReference type="EMBL" id="OU503056">
    <property type="protein sequence ID" value="CAI9785154.1"/>
    <property type="molecule type" value="Genomic_DNA"/>
</dbReference>
<dbReference type="SUPFAM" id="SSF52047">
    <property type="entry name" value="RNI-like"/>
    <property type="match status" value="1"/>
</dbReference>
<dbReference type="Pfam" id="PF24758">
    <property type="entry name" value="LRR_At5g56370"/>
    <property type="match status" value="1"/>
</dbReference>
<name>A0AAD2EC59_9LAMI</name>
<dbReference type="PANTHER" id="PTHR31900">
    <property type="entry name" value="F-BOX/RNI SUPERFAMILY PROTEIN-RELATED"/>
    <property type="match status" value="1"/>
</dbReference>
<dbReference type="Proteomes" id="UP000834106">
    <property type="component" value="Chromosome 21"/>
</dbReference>
<dbReference type="InterPro" id="IPR036047">
    <property type="entry name" value="F-box-like_dom_sf"/>
</dbReference>
<dbReference type="InterPro" id="IPR053781">
    <property type="entry name" value="F-box_AtFBL13-like"/>
</dbReference>
<proteinExistence type="predicted"/>
<sequence length="325" mass="37560">MEKDDQEFSINNVDGISELPDSICHHIMSFLPAKDARMTTFLARRWRSLWYSSPVYDFDQDSFVTDRIIWKFLEETLVRRKRNFSNLSIEKFRVCVHMSKIVDLRNIVWNWIGLAVRSNVKELSIINSERYYPIVPPALSISIFTAKSITKLEIVRFYFIEIGISLSLPSLQELVLRNTLMGCATLEKIICGCPVLKKLHLQSWKGGRELEISKETLTELHVKLDAPNLRGLDYLGKMATVSSVLSSPLLEVSIDMGSDGHNSTQYVKLKNSRSQKKCGWLVKRLQAYSYLKNHGRVSFIESTASRIWRKNKIEETISEKKMDFQ</sequence>
<keyword evidence="4" id="KW-1185">Reference proteome</keyword>
<dbReference type="CDD" id="cd22160">
    <property type="entry name" value="F-box_AtFBL13-like"/>
    <property type="match status" value="1"/>
</dbReference>
<dbReference type="InterPro" id="IPR050232">
    <property type="entry name" value="FBL13/AtMIF1-like"/>
</dbReference>
<reference evidence="3" key="1">
    <citation type="submission" date="2023-05" db="EMBL/GenBank/DDBJ databases">
        <authorList>
            <person name="Huff M."/>
        </authorList>
    </citation>
    <scope>NUCLEOTIDE SEQUENCE</scope>
</reference>
<dbReference type="InterPro" id="IPR001810">
    <property type="entry name" value="F-box_dom"/>
</dbReference>
<dbReference type="Gene3D" id="1.20.1280.50">
    <property type="match status" value="1"/>
</dbReference>
<organism evidence="3 4">
    <name type="scientific">Fraxinus pennsylvanica</name>
    <dbReference type="NCBI Taxonomy" id="56036"/>
    <lineage>
        <taxon>Eukaryota</taxon>
        <taxon>Viridiplantae</taxon>
        <taxon>Streptophyta</taxon>
        <taxon>Embryophyta</taxon>
        <taxon>Tracheophyta</taxon>
        <taxon>Spermatophyta</taxon>
        <taxon>Magnoliopsida</taxon>
        <taxon>eudicotyledons</taxon>
        <taxon>Gunneridae</taxon>
        <taxon>Pentapetalae</taxon>
        <taxon>asterids</taxon>
        <taxon>lamiids</taxon>
        <taxon>Lamiales</taxon>
        <taxon>Oleaceae</taxon>
        <taxon>Oleeae</taxon>
        <taxon>Fraxinus</taxon>
    </lineage>
</organism>
<feature type="domain" description="F-box/LRR-repeat protein 15/At3g58940/PEG3-like LRR" evidence="2">
    <location>
        <begin position="110"/>
        <end position="222"/>
    </location>
</feature>
<dbReference type="Gene3D" id="3.80.10.10">
    <property type="entry name" value="Ribonuclease Inhibitor"/>
    <property type="match status" value="1"/>
</dbReference>
<dbReference type="PANTHER" id="PTHR31900:SF32">
    <property type="entry name" value="F-BOX_RNI_FBD-LIKE DOMAIN PROTEIN"/>
    <property type="match status" value="1"/>
</dbReference>
<protein>
    <recommendedName>
        <fullName evidence="5">F-box domain-containing protein</fullName>
    </recommendedName>
</protein>
<feature type="domain" description="F-box" evidence="1">
    <location>
        <begin position="16"/>
        <end position="56"/>
    </location>
</feature>
<evidence type="ECO:0000313" key="4">
    <source>
        <dbReference type="Proteomes" id="UP000834106"/>
    </source>
</evidence>
<dbReference type="InterPro" id="IPR055411">
    <property type="entry name" value="LRR_FXL15/At3g58940/PEG3-like"/>
</dbReference>
<evidence type="ECO:0000313" key="3">
    <source>
        <dbReference type="EMBL" id="CAI9785154.1"/>
    </source>
</evidence>
<evidence type="ECO:0000259" key="2">
    <source>
        <dbReference type="Pfam" id="PF24758"/>
    </source>
</evidence>
<dbReference type="Pfam" id="PF00646">
    <property type="entry name" value="F-box"/>
    <property type="match status" value="1"/>
</dbReference>
<dbReference type="AlphaFoldDB" id="A0AAD2EC59"/>
<evidence type="ECO:0008006" key="5">
    <source>
        <dbReference type="Google" id="ProtNLM"/>
    </source>
</evidence>
<accession>A0AAD2EC59</accession>
<gene>
    <name evidence="3" type="ORF">FPE_LOCUS32584</name>
</gene>
<dbReference type="SUPFAM" id="SSF81383">
    <property type="entry name" value="F-box domain"/>
    <property type="match status" value="1"/>
</dbReference>